<keyword evidence="3" id="KW-1185">Reference proteome</keyword>
<feature type="region of interest" description="Disordered" evidence="1">
    <location>
        <begin position="1"/>
        <end position="24"/>
    </location>
</feature>
<reference evidence="3" key="1">
    <citation type="journal article" date="2019" name="Int. J. Syst. Evol. Microbiol.">
        <title>The Global Catalogue of Microorganisms (GCM) 10K type strain sequencing project: providing services to taxonomists for standard genome sequencing and annotation.</title>
        <authorList>
            <consortium name="The Broad Institute Genomics Platform"/>
            <consortium name="The Broad Institute Genome Sequencing Center for Infectious Disease"/>
            <person name="Wu L."/>
            <person name="Ma J."/>
        </authorList>
    </citation>
    <scope>NUCLEOTIDE SEQUENCE [LARGE SCALE GENOMIC DNA]</scope>
    <source>
        <strain evidence="3">CCUG 56401</strain>
    </source>
</reference>
<organism evidence="2 3">
    <name type="scientific">Saccharopolyspora rosea</name>
    <dbReference type="NCBI Taxonomy" id="524884"/>
    <lineage>
        <taxon>Bacteria</taxon>
        <taxon>Bacillati</taxon>
        <taxon>Actinomycetota</taxon>
        <taxon>Actinomycetes</taxon>
        <taxon>Pseudonocardiales</taxon>
        <taxon>Pseudonocardiaceae</taxon>
        <taxon>Saccharopolyspora</taxon>
    </lineage>
</organism>
<dbReference type="EMBL" id="JBHTIW010000026">
    <property type="protein sequence ID" value="MFD0922895.1"/>
    <property type="molecule type" value="Genomic_DNA"/>
</dbReference>
<dbReference type="Gene3D" id="3.10.310.50">
    <property type="match status" value="1"/>
</dbReference>
<proteinExistence type="predicted"/>
<evidence type="ECO:0000256" key="1">
    <source>
        <dbReference type="SAM" id="MobiDB-lite"/>
    </source>
</evidence>
<protein>
    <submittedName>
        <fullName evidence="2">DUF5130 domain-containing protein</fullName>
    </submittedName>
</protein>
<gene>
    <name evidence="2" type="ORF">ACFQ16_24380</name>
</gene>
<name>A0ABW3G1G2_9PSEU</name>
<sequence length="167" mass="17972">MATGEVAGRSATDEQLAAGEAMMPTGRLSIARRVEPERPRLPFSPSQLARIDEALNLASRSTGLEFAIYLGELGEDSRKQAEELHANLGPRVSEGVLLAVAPGQRKFEIVTGEEAHRRIQDRSCQLAAMSMAASFKEGDLVEGLISGLRMLSDAAGARRTQSHVAHH</sequence>
<comment type="caution">
    <text evidence="2">The sequence shown here is derived from an EMBL/GenBank/DDBJ whole genome shotgun (WGS) entry which is preliminary data.</text>
</comment>
<evidence type="ECO:0000313" key="3">
    <source>
        <dbReference type="Proteomes" id="UP001597018"/>
    </source>
</evidence>
<dbReference type="InterPro" id="IPR033437">
    <property type="entry name" value="DUF5130"/>
</dbReference>
<dbReference type="Pfam" id="PF17174">
    <property type="entry name" value="DUF5130"/>
    <property type="match status" value="1"/>
</dbReference>
<dbReference type="Proteomes" id="UP001597018">
    <property type="component" value="Unassembled WGS sequence"/>
</dbReference>
<dbReference type="RefSeq" id="WP_263251438.1">
    <property type="nucleotide sequence ID" value="NZ_BAABLT010000055.1"/>
</dbReference>
<evidence type="ECO:0000313" key="2">
    <source>
        <dbReference type="EMBL" id="MFD0922895.1"/>
    </source>
</evidence>
<accession>A0ABW3G1G2</accession>